<proteinExistence type="predicted"/>
<keyword evidence="4" id="KW-1185">Reference proteome</keyword>
<evidence type="ECO:0000259" key="3">
    <source>
        <dbReference type="PROSITE" id="PS50835"/>
    </source>
</evidence>
<evidence type="ECO:0000256" key="2">
    <source>
        <dbReference type="SAM" id="SignalP"/>
    </source>
</evidence>
<organism evidence="4 5">
    <name type="scientific">Betta splendens</name>
    <name type="common">Siamese fighting fish</name>
    <dbReference type="NCBI Taxonomy" id="158456"/>
    <lineage>
        <taxon>Eukaryota</taxon>
        <taxon>Metazoa</taxon>
        <taxon>Chordata</taxon>
        <taxon>Craniata</taxon>
        <taxon>Vertebrata</taxon>
        <taxon>Euteleostomi</taxon>
        <taxon>Actinopterygii</taxon>
        <taxon>Neopterygii</taxon>
        <taxon>Teleostei</taxon>
        <taxon>Neoteleostei</taxon>
        <taxon>Acanthomorphata</taxon>
        <taxon>Anabantaria</taxon>
        <taxon>Anabantiformes</taxon>
        <taxon>Anabantoidei</taxon>
        <taxon>Osphronemidae</taxon>
        <taxon>Betta</taxon>
    </lineage>
</organism>
<feature type="chain" id="PRO_5035447130" evidence="2">
    <location>
        <begin position="19"/>
        <end position="195"/>
    </location>
</feature>
<evidence type="ECO:0000313" key="5">
    <source>
        <dbReference type="RefSeq" id="XP_040927573.1"/>
    </source>
</evidence>
<reference evidence="5" key="1">
    <citation type="submission" date="2025-08" db="UniProtKB">
        <authorList>
            <consortium name="RefSeq"/>
        </authorList>
    </citation>
    <scope>IDENTIFICATION</scope>
</reference>
<dbReference type="InterPro" id="IPR013106">
    <property type="entry name" value="Ig_V-set"/>
</dbReference>
<dbReference type="InterPro" id="IPR013783">
    <property type="entry name" value="Ig-like_fold"/>
</dbReference>
<dbReference type="InterPro" id="IPR007110">
    <property type="entry name" value="Ig-like_dom"/>
</dbReference>
<dbReference type="GeneID" id="121202353"/>
<dbReference type="PANTHER" id="PTHR15193:SF2">
    <property type="match status" value="1"/>
</dbReference>
<sequence>MSQTVLFIELLLVHYAVQIQTEVKCSEDVTLTCPDVDFNKLNFISVTWYKIHNEKRSGIIRKGKGAEFAQPYNVSRQVSIGEDYSLFMATVTPGDSGRYECCVNAIVGGQNLYRQVDLHVHVCVTSDQGTFTTTVTNTNDFTTIHQRQVTELPIMWSVIGYLAVGCIKVILCVITIWAIRSSTRCRSTRHQPHTW</sequence>
<dbReference type="Proteomes" id="UP000515150">
    <property type="component" value="Chromosome 7"/>
</dbReference>
<accession>A0A8M1HGH0</accession>
<evidence type="ECO:0000313" key="4">
    <source>
        <dbReference type="Proteomes" id="UP000515150"/>
    </source>
</evidence>
<keyword evidence="2" id="KW-0732">Signal</keyword>
<keyword evidence="1" id="KW-0812">Transmembrane</keyword>
<name>A0A8M1HGH0_BETSP</name>
<dbReference type="Pfam" id="PF07686">
    <property type="entry name" value="V-set"/>
    <property type="match status" value="1"/>
</dbReference>
<evidence type="ECO:0000256" key="1">
    <source>
        <dbReference type="SAM" id="Phobius"/>
    </source>
</evidence>
<keyword evidence="1" id="KW-0472">Membrane</keyword>
<protein>
    <submittedName>
        <fullName evidence="5">Uncharacterized protein LOC121202353 isoform X1</fullName>
    </submittedName>
</protein>
<keyword evidence="1" id="KW-1133">Transmembrane helix</keyword>
<dbReference type="InterPro" id="IPR003599">
    <property type="entry name" value="Ig_sub"/>
</dbReference>
<feature type="signal peptide" evidence="2">
    <location>
        <begin position="1"/>
        <end position="18"/>
    </location>
</feature>
<gene>
    <name evidence="5" type="primary">LOC121202353</name>
</gene>
<dbReference type="CDD" id="cd00096">
    <property type="entry name" value="Ig"/>
    <property type="match status" value="1"/>
</dbReference>
<feature type="domain" description="Ig-like" evidence="3">
    <location>
        <begin position="26"/>
        <end position="117"/>
    </location>
</feature>
<dbReference type="AlphaFoldDB" id="A0A8M1HGH0"/>
<dbReference type="OrthoDB" id="9422899at2759"/>
<dbReference type="KEGG" id="bspl:121202353"/>
<dbReference type="Gene3D" id="2.60.40.10">
    <property type="entry name" value="Immunoglobulins"/>
    <property type="match status" value="1"/>
</dbReference>
<dbReference type="InterPro" id="IPR036179">
    <property type="entry name" value="Ig-like_dom_sf"/>
</dbReference>
<dbReference type="RefSeq" id="XP_040927573.1">
    <property type="nucleotide sequence ID" value="XM_041071639.2"/>
</dbReference>
<dbReference type="SMART" id="SM00409">
    <property type="entry name" value="IG"/>
    <property type="match status" value="1"/>
</dbReference>
<dbReference type="PANTHER" id="PTHR15193">
    <property type="entry name" value="CD83 ANTIGEN"/>
    <property type="match status" value="1"/>
</dbReference>
<feature type="transmembrane region" description="Helical" evidence="1">
    <location>
        <begin position="154"/>
        <end position="179"/>
    </location>
</feature>
<dbReference type="SUPFAM" id="SSF48726">
    <property type="entry name" value="Immunoglobulin"/>
    <property type="match status" value="1"/>
</dbReference>
<dbReference type="PROSITE" id="PS50835">
    <property type="entry name" value="IG_LIKE"/>
    <property type="match status" value="1"/>
</dbReference>